<feature type="compositionally biased region" description="Low complexity" evidence="1">
    <location>
        <begin position="10"/>
        <end position="26"/>
    </location>
</feature>
<evidence type="ECO:0000313" key="3">
    <source>
        <dbReference type="Proteomes" id="UP000245926"/>
    </source>
</evidence>
<proteinExistence type="predicted"/>
<dbReference type="Proteomes" id="UP000245926">
    <property type="component" value="Chromosome"/>
</dbReference>
<dbReference type="OrthoDB" id="9776382at2"/>
<dbReference type="KEGG" id="mets:DK389_21490"/>
<evidence type="ECO:0000256" key="1">
    <source>
        <dbReference type="SAM" id="MobiDB-lite"/>
    </source>
</evidence>
<keyword evidence="3" id="KW-1185">Reference proteome</keyword>
<gene>
    <name evidence="2" type="ORF">DK389_21490</name>
</gene>
<accession>A0A2U8W8Z7</accession>
<evidence type="ECO:0000313" key="2">
    <source>
        <dbReference type="EMBL" id="AWN42604.1"/>
    </source>
</evidence>
<feature type="compositionally biased region" description="Polar residues" evidence="1">
    <location>
        <begin position="41"/>
        <end position="50"/>
    </location>
</feature>
<sequence length="114" mass="12215">MSPCDGSWSGLPLLPPAGAARGAGQPRRPEAARCGTRPRTKPSSGTTSLTRGAAGSCCRTTTFFCSHEHRRRWLTGRSERRDGAALALDEALEVGRAIFGSIFSESVRPEISWV</sequence>
<dbReference type="Gene3D" id="3.30.450.410">
    <property type="match status" value="1"/>
</dbReference>
<dbReference type="Pfam" id="PF03243">
    <property type="entry name" value="MerB"/>
    <property type="match status" value="1"/>
</dbReference>
<feature type="region of interest" description="Disordered" evidence="1">
    <location>
        <begin position="1"/>
        <end position="54"/>
    </location>
</feature>
<dbReference type="SUPFAM" id="SSF160387">
    <property type="entry name" value="NosL/MerB-like"/>
    <property type="match status" value="1"/>
</dbReference>
<name>A0A2U8W8Z7_9HYPH</name>
<organism evidence="2 3">
    <name type="scientific">Methylobacterium durans</name>
    <dbReference type="NCBI Taxonomy" id="2202825"/>
    <lineage>
        <taxon>Bacteria</taxon>
        <taxon>Pseudomonadati</taxon>
        <taxon>Pseudomonadota</taxon>
        <taxon>Alphaproteobacteria</taxon>
        <taxon>Hyphomicrobiales</taxon>
        <taxon>Methylobacteriaceae</taxon>
        <taxon>Methylobacterium</taxon>
    </lineage>
</organism>
<dbReference type="InterPro" id="IPR053717">
    <property type="entry name" value="MerB_lyase_sf"/>
</dbReference>
<dbReference type="InterPro" id="IPR004927">
    <property type="entry name" value="MerB"/>
</dbReference>
<reference evidence="3" key="1">
    <citation type="submission" date="2018-05" db="EMBL/GenBank/DDBJ databases">
        <title>Complete Genome Sequence of Methylobacterium sp. 17SD2-17.</title>
        <authorList>
            <person name="Srinivasan S."/>
        </authorList>
    </citation>
    <scope>NUCLEOTIDE SEQUENCE [LARGE SCALE GENOMIC DNA]</scope>
    <source>
        <strain evidence="3">17SD2-17</strain>
    </source>
</reference>
<dbReference type="EMBL" id="CP029550">
    <property type="protein sequence ID" value="AWN42604.1"/>
    <property type="molecule type" value="Genomic_DNA"/>
</dbReference>
<dbReference type="AlphaFoldDB" id="A0A2U8W8Z7"/>
<protein>
    <submittedName>
        <fullName evidence="2">Uncharacterized protein</fullName>
    </submittedName>
</protein>
<dbReference type="GO" id="GO:0018836">
    <property type="term" value="F:alkylmercury lyase activity"/>
    <property type="evidence" value="ECO:0007669"/>
    <property type="project" value="InterPro"/>
</dbReference>
<dbReference type="RefSeq" id="WP_109892651.1">
    <property type="nucleotide sequence ID" value="NZ_CP029550.1"/>
</dbReference>